<dbReference type="InterPro" id="IPR051601">
    <property type="entry name" value="Serine_prot/Carboxylest_S33"/>
</dbReference>
<evidence type="ECO:0000256" key="3">
    <source>
        <dbReference type="SAM" id="MobiDB-lite"/>
    </source>
</evidence>
<evidence type="ECO:0000259" key="6">
    <source>
        <dbReference type="Pfam" id="PF08386"/>
    </source>
</evidence>
<dbReference type="InterPro" id="IPR029058">
    <property type="entry name" value="AB_hydrolase_fold"/>
</dbReference>
<feature type="domain" description="AB hydrolase-1" evidence="5">
    <location>
        <begin position="91"/>
        <end position="285"/>
    </location>
</feature>
<dbReference type="RefSeq" id="WP_380725516.1">
    <property type="nucleotide sequence ID" value="NZ_JBHTLK010000128.1"/>
</dbReference>
<protein>
    <submittedName>
        <fullName evidence="7">Alpha/beta hydrolase</fullName>
    </submittedName>
</protein>
<evidence type="ECO:0000313" key="8">
    <source>
        <dbReference type="Proteomes" id="UP001597168"/>
    </source>
</evidence>
<evidence type="ECO:0000259" key="5">
    <source>
        <dbReference type="Pfam" id="PF00561"/>
    </source>
</evidence>
<dbReference type="Gene3D" id="3.40.50.1820">
    <property type="entry name" value="alpha/beta hydrolase"/>
    <property type="match status" value="1"/>
</dbReference>
<organism evidence="7 8">
    <name type="scientific">Saccharothrix hoggarensis</name>
    <dbReference type="NCBI Taxonomy" id="913853"/>
    <lineage>
        <taxon>Bacteria</taxon>
        <taxon>Bacillati</taxon>
        <taxon>Actinomycetota</taxon>
        <taxon>Actinomycetes</taxon>
        <taxon>Pseudonocardiales</taxon>
        <taxon>Pseudonocardiaceae</taxon>
        <taxon>Saccharothrix</taxon>
    </lineage>
</organism>
<dbReference type="Pfam" id="PF00561">
    <property type="entry name" value="Abhydrolase_1"/>
    <property type="match status" value="1"/>
</dbReference>
<proteinExistence type="inferred from homology"/>
<dbReference type="EMBL" id="JBHTLK010000128">
    <property type="protein sequence ID" value="MFD1149903.1"/>
    <property type="molecule type" value="Genomic_DNA"/>
</dbReference>
<comment type="similarity">
    <text evidence="1">Belongs to the peptidase S33 family.</text>
</comment>
<dbReference type="Pfam" id="PF08386">
    <property type="entry name" value="Abhydrolase_4"/>
    <property type="match status" value="1"/>
</dbReference>
<dbReference type="InterPro" id="IPR013595">
    <property type="entry name" value="Pept_S33_TAP-like_C"/>
</dbReference>
<feature type="signal peptide" evidence="4">
    <location>
        <begin position="1"/>
        <end position="27"/>
    </location>
</feature>
<dbReference type="PANTHER" id="PTHR43248">
    <property type="entry name" value="2-SUCCINYL-6-HYDROXY-2,4-CYCLOHEXADIENE-1-CARBOXYLATE SYNTHASE"/>
    <property type="match status" value="1"/>
</dbReference>
<feature type="chain" id="PRO_5046047163" evidence="4">
    <location>
        <begin position="28"/>
        <end position="515"/>
    </location>
</feature>
<keyword evidence="8" id="KW-1185">Reference proteome</keyword>
<dbReference type="SUPFAM" id="SSF53474">
    <property type="entry name" value="alpha/beta-Hydrolases"/>
    <property type="match status" value="1"/>
</dbReference>
<feature type="region of interest" description="Disordered" evidence="3">
    <location>
        <begin position="494"/>
        <end position="515"/>
    </location>
</feature>
<evidence type="ECO:0000256" key="2">
    <source>
        <dbReference type="ARBA" id="ARBA00022801"/>
    </source>
</evidence>
<name>A0ABW3QYP5_9PSEU</name>
<accession>A0ABW3QYP5</accession>
<evidence type="ECO:0000256" key="4">
    <source>
        <dbReference type="SAM" id="SignalP"/>
    </source>
</evidence>
<dbReference type="GO" id="GO:0016787">
    <property type="term" value="F:hydrolase activity"/>
    <property type="evidence" value="ECO:0007669"/>
    <property type="project" value="UniProtKB-KW"/>
</dbReference>
<dbReference type="Proteomes" id="UP001597168">
    <property type="component" value="Unassembled WGS sequence"/>
</dbReference>
<evidence type="ECO:0000256" key="1">
    <source>
        <dbReference type="ARBA" id="ARBA00010088"/>
    </source>
</evidence>
<keyword evidence="4" id="KW-0732">Signal</keyword>
<evidence type="ECO:0000313" key="7">
    <source>
        <dbReference type="EMBL" id="MFD1149903.1"/>
    </source>
</evidence>
<feature type="domain" description="Peptidase S33 tripeptidyl aminopeptidase-like C-terminal" evidence="6">
    <location>
        <begin position="392"/>
        <end position="484"/>
    </location>
</feature>
<gene>
    <name evidence="7" type="ORF">ACFQ3T_22450</name>
</gene>
<keyword evidence="2 7" id="KW-0378">Hydrolase</keyword>
<dbReference type="PANTHER" id="PTHR43248:SF30">
    <property type="entry name" value="AB HYDROLASE-1 DOMAIN-CONTAINING PROTEIN"/>
    <property type="match status" value="1"/>
</dbReference>
<reference evidence="8" key="1">
    <citation type="journal article" date="2019" name="Int. J. Syst. Evol. Microbiol.">
        <title>The Global Catalogue of Microorganisms (GCM) 10K type strain sequencing project: providing services to taxonomists for standard genome sequencing and annotation.</title>
        <authorList>
            <consortium name="The Broad Institute Genomics Platform"/>
            <consortium name="The Broad Institute Genome Sequencing Center for Infectious Disease"/>
            <person name="Wu L."/>
            <person name="Ma J."/>
        </authorList>
    </citation>
    <scope>NUCLEOTIDE SEQUENCE [LARGE SCALE GENOMIC DNA]</scope>
    <source>
        <strain evidence="8">CCUG 60214</strain>
    </source>
</reference>
<dbReference type="InterPro" id="IPR000073">
    <property type="entry name" value="AB_hydrolase_1"/>
</dbReference>
<sequence length="515" mass="55444">MRPIIRALGGVATAVALAVGTTSFASAEQAAGAEPQAGAAARVDWKPCPELAEVECGTLNLPIDWANPRGERFDLAVARRKATDPAKRVGIMVINPGGPGGSGVDFALGADRYFSPDVLARFDVIGFDPRGVARSQPVKCTIEKLNAQPSVYPANQREFDALAAYNRELAADCRAQSGPIFDHADTGAVVQDVDALRRALGEQKINYYGISYGTLIGQQYAERYGRHIRAMVIDSNMDHSLGTWRFNATEAEAAEDSFREFVAWCDRAESCALHGRDVAEVWDDLLARADRGEIVDPLDPDRKVTAADIIGNAFGAFYGPDWQRLAEWLVELGAGTASPVAFAAETAQNPFPAVFCQDWAIRVRDHREFSALVAEANRIAPHMRGSSLGHYAMAGCVGLPGDVNNPQHRLKIRNAPKILMMNALHDPATGYEWAVNAHRQSRDTTVLLTYEGWGHGVYDRSDCTRGATDEYLINLKVPAAGARCAAVEPAPLSAASADARPTSPGPVPAIPGWLG</sequence>
<comment type="caution">
    <text evidence="7">The sequence shown here is derived from an EMBL/GenBank/DDBJ whole genome shotgun (WGS) entry which is preliminary data.</text>
</comment>